<protein>
    <submittedName>
        <fullName evidence="1">Uncharacterized protein</fullName>
    </submittedName>
</protein>
<reference evidence="1" key="1">
    <citation type="submission" date="2024-05" db="EMBL/GenBank/DDBJ databases">
        <title>Isolation and characterization of Sporomusa carbonis sp. nov., a carboxydotrophic hydrogenogen in the genus of Sporomusa isolated from a charcoal burning pile.</title>
        <authorList>
            <person name="Boeer T."/>
            <person name="Rosenbaum F."/>
            <person name="Eysell L."/>
            <person name="Mueller V."/>
            <person name="Daniel R."/>
            <person name="Poehlein A."/>
        </authorList>
    </citation>
    <scope>NUCLEOTIDE SEQUENCE [LARGE SCALE GENOMIC DNA]</scope>
    <source>
        <strain evidence="1">DSM 3132</strain>
    </source>
</reference>
<organism evidence="1 2">
    <name type="scientific">Sporomusa acidovorans (strain ATCC 49682 / DSM 3132 / Mol)</name>
    <dbReference type="NCBI Taxonomy" id="1123286"/>
    <lineage>
        <taxon>Bacteria</taxon>
        <taxon>Bacillati</taxon>
        <taxon>Bacillota</taxon>
        <taxon>Negativicutes</taxon>
        <taxon>Selenomonadales</taxon>
        <taxon>Sporomusaceae</taxon>
        <taxon>Sporomusa</taxon>
    </lineage>
</organism>
<dbReference type="Proteomes" id="UP000216052">
    <property type="component" value="Chromosome"/>
</dbReference>
<dbReference type="RefSeq" id="WP_093795577.1">
    <property type="nucleotide sequence ID" value="NZ_CP155571.1"/>
</dbReference>
<dbReference type="EMBL" id="CP155571">
    <property type="protein sequence ID" value="XFO72305.1"/>
    <property type="molecule type" value="Genomic_DNA"/>
</dbReference>
<evidence type="ECO:0000313" key="2">
    <source>
        <dbReference type="Proteomes" id="UP000216052"/>
    </source>
</evidence>
<accession>A0ABZ3J235</accession>
<gene>
    <name evidence="1" type="ORF">SPACI_023570</name>
</gene>
<name>A0ABZ3J235_SPOA4</name>
<keyword evidence="2" id="KW-1185">Reference proteome</keyword>
<sequence length="77" mass="8728">MQITEEDIMNAKKAFETKEEIADETTATLYAKALTRNSKKFPELPQKVKYVALKQPSGKYIVDWRSSETCSAEGRPS</sequence>
<evidence type="ECO:0000313" key="1">
    <source>
        <dbReference type="EMBL" id="XFO72305.1"/>
    </source>
</evidence>
<proteinExistence type="predicted"/>